<accession>A0A858NFB9</accession>
<sequence length="305" mass="34989">MAYRRRSRYAPRSRKRAGSGPSYRRRRVTRTSSRKRYAKKRMSTRSILNKTSQKKRDNMLAYTNTAFDNPFSPTFLQGGAVMRRPVGAILPAEFIYVWNATGRPSDTSTGARGSKMDTSLRTSESIFAVGLKERIQLETNNAAPWQWRRICFTSKDDFAEADPDTSDYFRRTSNGMVRLLRAQQESEYLNDQLFEGERNVDWLSAITAPLSRKNFNIKYDKTRVLRSANQAGLTHTFSLWHPMRKNIVYDGEQTGENMVDSSVSVTGNPGMGNYYVVDIFVKHGANDDASTLTYTPESTFYWHEK</sequence>
<dbReference type="EMBL" id="MT309899">
    <property type="protein sequence ID" value="QJB18711.1"/>
    <property type="molecule type" value="Genomic_DNA"/>
</dbReference>
<evidence type="ECO:0000256" key="1">
    <source>
        <dbReference type="SAM" id="MobiDB-lite"/>
    </source>
</evidence>
<name>A0A858NFB9_9VIRU</name>
<feature type="compositionally biased region" description="Basic residues" evidence="1">
    <location>
        <begin position="1"/>
        <end position="43"/>
    </location>
</feature>
<reference evidence="2" key="1">
    <citation type="submission" date="2020-04" db="EMBL/GenBank/DDBJ databases">
        <title>Genomes of microviruses in a sewage oxidation pond.</title>
        <authorList>
            <person name="Schreck J."/>
            <person name="Kraberger S."/>
            <person name="Scotch M."/>
            <person name="Halden R.U."/>
            <person name="Varsani A."/>
        </authorList>
    </citation>
    <scope>NUCLEOTIDE SEQUENCE</scope>
    <source>
        <strain evidence="2">6402_233</strain>
    </source>
</reference>
<organism evidence="2">
    <name type="scientific">Genomoviridae sp</name>
    <dbReference type="NCBI Taxonomy" id="2202565"/>
    <lineage>
        <taxon>Viruses</taxon>
        <taxon>Monodnaviria</taxon>
        <taxon>Shotokuvirae</taxon>
        <taxon>Cressdnaviricota</taxon>
        <taxon>Repensiviricetes</taxon>
        <taxon>Geplafuvirales</taxon>
        <taxon>Genomoviridae</taxon>
    </lineage>
</organism>
<proteinExistence type="predicted"/>
<protein>
    <submittedName>
        <fullName evidence="2">Capsid protein</fullName>
    </submittedName>
</protein>
<feature type="region of interest" description="Disordered" evidence="1">
    <location>
        <begin position="1"/>
        <end position="55"/>
    </location>
</feature>
<evidence type="ECO:0000313" key="2">
    <source>
        <dbReference type="EMBL" id="QJB18711.1"/>
    </source>
</evidence>